<dbReference type="GO" id="GO:0000156">
    <property type="term" value="F:phosphorelay response regulator activity"/>
    <property type="evidence" value="ECO:0007669"/>
    <property type="project" value="InterPro"/>
</dbReference>
<dbReference type="InterPro" id="IPR035909">
    <property type="entry name" value="CheB_C"/>
</dbReference>
<feature type="active site" evidence="4">
    <location>
        <position position="23"/>
    </location>
</feature>
<dbReference type="SUPFAM" id="SSF52738">
    <property type="entry name" value="Methylesterase CheB, C-terminal domain"/>
    <property type="match status" value="1"/>
</dbReference>
<dbReference type="STRING" id="623281.SAMN05421747_12125"/>
<sequence length="210" mass="22448">MLNLSSHIVKKLSRAEVLLLACSAGGFKILFDILKTLPGDLPVGVLVIIHRNAKYETNIEASMKEKCRIAIKVAEEKEPIEAATVYFAPAGYHLLVEPDRSLSLDISEPVNFCRPSIDVTMQCTAEVYGAGTAAILLSGANQDGALGMQAIRSAGGLCIVQRPEEAEISTMPKAAVALGAADLILGNGELIEFAQQLNNYLTSGSHPWKN</sequence>
<dbReference type="EMBL" id="FOLL01000021">
    <property type="protein sequence ID" value="SFC72215.1"/>
    <property type="molecule type" value="Genomic_DNA"/>
</dbReference>
<feature type="active site" evidence="4">
    <location>
        <position position="143"/>
    </location>
</feature>
<dbReference type="Proteomes" id="UP000199577">
    <property type="component" value="Unassembled WGS sequence"/>
</dbReference>
<keyword evidence="1 4" id="KW-0378">Hydrolase</keyword>
<proteinExistence type="predicted"/>
<evidence type="ECO:0000313" key="6">
    <source>
        <dbReference type="EMBL" id="SFC72215.1"/>
    </source>
</evidence>
<dbReference type="PROSITE" id="PS50122">
    <property type="entry name" value="CHEB"/>
    <property type="match status" value="1"/>
</dbReference>
<reference evidence="6 7" key="1">
    <citation type="submission" date="2016-10" db="EMBL/GenBank/DDBJ databases">
        <authorList>
            <person name="de Groot N.N."/>
        </authorList>
    </citation>
    <scope>NUCLEOTIDE SEQUENCE [LARGE SCALE GENOMIC DNA]</scope>
    <source>
        <strain evidence="6 7">DSM 22900</strain>
    </source>
</reference>
<dbReference type="GO" id="GO:0006935">
    <property type="term" value="P:chemotaxis"/>
    <property type="evidence" value="ECO:0007669"/>
    <property type="project" value="UniProtKB-UniRule"/>
</dbReference>
<dbReference type="PANTHER" id="PTHR42872">
    <property type="entry name" value="PROTEIN-GLUTAMATE METHYLESTERASE/PROTEIN-GLUTAMINE GLUTAMINASE"/>
    <property type="match status" value="1"/>
</dbReference>
<accession>A0A1I1LGW9</accession>
<keyword evidence="7" id="KW-1185">Reference proteome</keyword>
<dbReference type="PANTHER" id="PTHR42872:SF3">
    <property type="entry name" value="PROTEIN-GLUTAMATE METHYLESTERASE_PROTEIN-GLUTAMINE GLUTAMINASE 1"/>
    <property type="match status" value="1"/>
</dbReference>
<feature type="domain" description="CheB-type methylesterase" evidence="5">
    <location>
        <begin position="11"/>
        <end position="185"/>
    </location>
</feature>
<dbReference type="CDD" id="cd16433">
    <property type="entry name" value="CheB"/>
    <property type="match status" value="1"/>
</dbReference>
<comment type="catalytic activity">
    <reaction evidence="3">
        <text>[protein]-L-glutamate 5-O-methyl ester + H2O = L-glutamyl-[protein] + methanol + H(+)</text>
        <dbReference type="Rhea" id="RHEA:23236"/>
        <dbReference type="Rhea" id="RHEA-COMP:10208"/>
        <dbReference type="Rhea" id="RHEA-COMP:10311"/>
        <dbReference type="ChEBI" id="CHEBI:15377"/>
        <dbReference type="ChEBI" id="CHEBI:15378"/>
        <dbReference type="ChEBI" id="CHEBI:17790"/>
        <dbReference type="ChEBI" id="CHEBI:29973"/>
        <dbReference type="ChEBI" id="CHEBI:82795"/>
        <dbReference type="EC" id="3.1.1.61"/>
    </reaction>
</comment>
<organism evidence="6 7">
    <name type="scientific">Parapedobacter composti</name>
    <dbReference type="NCBI Taxonomy" id="623281"/>
    <lineage>
        <taxon>Bacteria</taxon>
        <taxon>Pseudomonadati</taxon>
        <taxon>Bacteroidota</taxon>
        <taxon>Sphingobacteriia</taxon>
        <taxon>Sphingobacteriales</taxon>
        <taxon>Sphingobacteriaceae</taxon>
        <taxon>Parapedobacter</taxon>
    </lineage>
</organism>
<protein>
    <recommendedName>
        <fullName evidence="2">protein-glutamate methylesterase</fullName>
        <ecNumber evidence="2">3.1.1.61</ecNumber>
    </recommendedName>
</protein>
<evidence type="ECO:0000313" key="7">
    <source>
        <dbReference type="Proteomes" id="UP000199577"/>
    </source>
</evidence>
<keyword evidence="4" id="KW-0145">Chemotaxis</keyword>
<dbReference type="Gene3D" id="3.40.50.180">
    <property type="entry name" value="Methylesterase CheB, C-terminal domain"/>
    <property type="match status" value="1"/>
</dbReference>
<evidence type="ECO:0000256" key="1">
    <source>
        <dbReference type="ARBA" id="ARBA00022801"/>
    </source>
</evidence>
<evidence type="ECO:0000259" key="5">
    <source>
        <dbReference type="PROSITE" id="PS50122"/>
    </source>
</evidence>
<dbReference type="EC" id="3.1.1.61" evidence="2"/>
<dbReference type="GO" id="GO:0005737">
    <property type="term" value="C:cytoplasm"/>
    <property type="evidence" value="ECO:0007669"/>
    <property type="project" value="InterPro"/>
</dbReference>
<dbReference type="RefSeq" id="WP_170845803.1">
    <property type="nucleotide sequence ID" value="NZ_FOLL01000021.1"/>
</dbReference>
<evidence type="ECO:0000256" key="4">
    <source>
        <dbReference type="PROSITE-ProRule" id="PRU00050"/>
    </source>
</evidence>
<dbReference type="Pfam" id="PF01339">
    <property type="entry name" value="CheB_methylest"/>
    <property type="match status" value="1"/>
</dbReference>
<feature type="active site" evidence="4">
    <location>
        <position position="50"/>
    </location>
</feature>
<evidence type="ECO:0000256" key="3">
    <source>
        <dbReference type="ARBA" id="ARBA00048267"/>
    </source>
</evidence>
<dbReference type="InterPro" id="IPR000673">
    <property type="entry name" value="Sig_transdc_resp-reg_Me-estase"/>
</dbReference>
<gene>
    <name evidence="6" type="ORF">SAMN05421747_12125</name>
</gene>
<dbReference type="AlphaFoldDB" id="A0A1I1LGW9"/>
<dbReference type="GO" id="GO:0008984">
    <property type="term" value="F:protein-glutamate methylesterase activity"/>
    <property type="evidence" value="ECO:0007669"/>
    <property type="project" value="UniProtKB-EC"/>
</dbReference>
<evidence type="ECO:0000256" key="2">
    <source>
        <dbReference type="ARBA" id="ARBA00039140"/>
    </source>
</evidence>
<name>A0A1I1LGW9_9SPHI</name>